<gene>
    <name evidence="3" type="ORF">GOP47_0015651</name>
</gene>
<dbReference type="PROSITE" id="PS51375">
    <property type="entry name" value="PPR"/>
    <property type="match status" value="4"/>
</dbReference>
<evidence type="ECO:0008006" key="5">
    <source>
        <dbReference type="Google" id="ProtNLM"/>
    </source>
</evidence>
<dbReference type="FunFam" id="1.25.40.10:FF:000090">
    <property type="entry name" value="Pentatricopeptide repeat-containing protein, chloroplastic"/>
    <property type="match status" value="1"/>
</dbReference>
<dbReference type="NCBIfam" id="TIGR00756">
    <property type="entry name" value="PPR"/>
    <property type="match status" value="4"/>
</dbReference>
<evidence type="ECO:0000256" key="1">
    <source>
        <dbReference type="ARBA" id="ARBA00022737"/>
    </source>
</evidence>
<dbReference type="Pfam" id="PF01535">
    <property type="entry name" value="PPR"/>
    <property type="match status" value="3"/>
</dbReference>
<comment type="caution">
    <text evidence="3">The sequence shown here is derived from an EMBL/GenBank/DDBJ whole genome shotgun (WGS) entry which is preliminary data.</text>
</comment>
<dbReference type="Pfam" id="PF13041">
    <property type="entry name" value="PPR_2"/>
    <property type="match status" value="3"/>
</dbReference>
<dbReference type="InterPro" id="IPR046960">
    <property type="entry name" value="PPR_At4g14850-like_plant"/>
</dbReference>
<evidence type="ECO:0000313" key="3">
    <source>
        <dbReference type="EMBL" id="KAI5069350.1"/>
    </source>
</evidence>
<proteinExistence type="predicted"/>
<dbReference type="GO" id="GO:0003723">
    <property type="term" value="F:RNA binding"/>
    <property type="evidence" value="ECO:0007669"/>
    <property type="project" value="InterPro"/>
</dbReference>
<feature type="repeat" description="PPR" evidence="2">
    <location>
        <begin position="462"/>
        <end position="496"/>
    </location>
</feature>
<sequence>MAHQVIKSSSAEATANQQAISSSRRSALDCVLGRAQRGYGPYNEVTARMLARLNPRSIINRTCARNLTTLCEQSQAKGSSLSLREKHPPQKPSVSTFSALLQKCGTAKSLADTKRIHSEIRKNGLEQNNFLSNRLIWTYDKCGSLKDAQKTFQALLKKDIVSWNMMIAAYTQHGCGEQAYQLFMSLQKEGIKPDKVTFLNVLAACNGSFFLVKGQLICMCMYNDLEKLDIALATAVINMFGKCGSVQDASNMFVKMGKRNVITWTAMMSAYAQQGLSKEVIKLVTKMQQAGVLMNKITFVTMLNSCTNLQALTDGKLFHAFIVERKPDMGKILGTALVSMYGRCGSLEDARHIFDQLPLKEDAVLWTAMITTCMDYECSKEALDLFQQMLTHNVKASRITFTTTLEATANEALFLDGKLLHWHAVEEAVEGLVVGNALVTMYSRCGSTQDARAIFDSMHEHDLISWNALIASYTQQGQGKEVIRLFQQMKQEQVKPNRITFISLLSACSRAGLVDEACYYYTMMRGEYKVKPDVEHYRCMADLLGRVGRVQEAEELVEDMPYVPGAMAWSSLLGACKVHSHMEYGKDAAGHVLEVHPQDTAAVTWLSGSKSQLTNDVHR</sequence>
<dbReference type="SUPFAM" id="SSF48452">
    <property type="entry name" value="TPR-like"/>
    <property type="match status" value="1"/>
</dbReference>
<dbReference type="OrthoDB" id="185373at2759"/>
<organism evidence="3 4">
    <name type="scientific">Adiantum capillus-veneris</name>
    <name type="common">Maidenhair fern</name>
    <dbReference type="NCBI Taxonomy" id="13818"/>
    <lineage>
        <taxon>Eukaryota</taxon>
        <taxon>Viridiplantae</taxon>
        <taxon>Streptophyta</taxon>
        <taxon>Embryophyta</taxon>
        <taxon>Tracheophyta</taxon>
        <taxon>Polypodiopsida</taxon>
        <taxon>Polypodiidae</taxon>
        <taxon>Polypodiales</taxon>
        <taxon>Pteridineae</taxon>
        <taxon>Pteridaceae</taxon>
        <taxon>Vittarioideae</taxon>
        <taxon>Adiantum</taxon>
    </lineage>
</organism>
<dbReference type="EMBL" id="JABFUD020000015">
    <property type="protein sequence ID" value="KAI5069350.1"/>
    <property type="molecule type" value="Genomic_DNA"/>
</dbReference>
<name>A0A9D4UK63_ADICA</name>
<keyword evidence="4" id="KW-1185">Reference proteome</keyword>
<evidence type="ECO:0000256" key="2">
    <source>
        <dbReference type="PROSITE-ProRule" id="PRU00708"/>
    </source>
</evidence>
<evidence type="ECO:0000313" key="4">
    <source>
        <dbReference type="Proteomes" id="UP000886520"/>
    </source>
</evidence>
<dbReference type="InterPro" id="IPR011990">
    <property type="entry name" value="TPR-like_helical_dom_sf"/>
</dbReference>
<dbReference type="GO" id="GO:0009451">
    <property type="term" value="P:RNA modification"/>
    <property type="evidence" value="ECO:0007669"/>
    <property type="project" value="InterPro"/>
</dbReference>
<reference evidence="3" key="1">
    <citation type="submission" date="2021-01" db="EMBL/GenBank/DDBJ databases">
        <title>Adiantum capillus-veneris genome.</title>
        <authorList>
            <person name="Fang Y."/>
            <person name="Liao Q."/>
        </authorList>
    </citation>
    <scope>NUCLEOTIDE SEQUENCE</scope>
    <source>
        <strain evidence="3">H3</strain>
        <tissue evidence="3">Leaf</tissue>
    </source>
</reference>
<keyword evidence="1" id="KW-0677">Repeat</keyword>
<protein>
    <recommendedName>
        <fullName evidence="5">Pentatricopeptide repeat-containing protein</fullName>
    </recommendedName>
</protein>
<dbReference type="Gene3D" id="1.25.40.10">
    <property type="entry name" value="Tetratricopeptide repeat domain"/>
    <property type="match status" value="5"/>
</dbReference>
<feature type="repeat" description="PPR" evidence="2">
    <location>
        <begin position="159"/>
        <end position="193"/>
    </location>
</feature>
<dbReference type="FunFam" id="1.25.40.10:FF:000031">
    <property type="entry name" value="Pentatricopeptide repeat-containing protein mitochondrial"/>
    <property type="match status" value="1"/>
</dbReference>
<dbReference type="AlphaFoldDB" id="A0A9D4UK63"/>
<dbReference type="InterPro" id="IPR002885">
    <property type="entry name" value="PPR_rpt"/>
</dbReference>
<feature type="repeat" description="PPR" evidence="2">
    <location>
        <begin position="362"/>
        <end position="396"/>
    </location>
</feature>
<dbReference type="PANTHER" id="PTHR47926:SF533">
    <property type="entry name" value="DYW DOMAIN-CONTAINING PROTEIN"/>
    <property type="match status" value="1"/>
</dbReference>
<feature type="repeat" description="PPR" evidence="2">
    <location>
        <begin position="260"/>
        <end position="294"/>
    </location>
</feature>
<dbReference type="Proteomes" id="UP000886520">
    <property type="component" value="Chromosome 15"/>
</dbReference>
<dbReference type="PANTHER" id="PTHR47926">
    <property type="entry name" value="PENTATRICOPEPTIDE REPEAT-CONTAINING PROTEIN"/>
    <property type="match status" value="1"/>
</dbReference>
<accession>A0A9D4UK63</accession>